<dbReference type="Gene3D" id="3.40.30.10">
    <property type="entry name" value="Glutaredoxin"/>
    <property type="match status" value="1"/>
</dbReference>
<reference evidence="8 9" key="1">
    <citation type="submission" date="2024-02" db="EMBL/GenBank/DDBJ databases">
        <title>Chromosome-scale genome assembly of the rough periwinkle Littorina saxatilis.</title>
        <authorList>
            <person name="De Jode A."/>
            <person name="Faria R."/>
            <person name="Formenti G."/>
            <person name="Sims Y."/>
            <person name="Smith T.P."/>
            <person name="Tracey A."/>
            <person name="Wood J.M.D."/>
            <person name="Zagrodzka Z.B."/>
            <person name="Johannesson K."/>
            <person name="Butlin R.K."/>
            <person name="Leder E.H."/>
        </authorList>
    </citation>
    <scope>NUCLEOTIDE SEQUENCE [LARGE SCALE GENOMIC DNA]</scope>
    <source>
        <strain evidence="8">Snail1</strain>
        <tissue evidence="8">Muscle</tissue>
    </source>
</reference>
<dbReference type="PANTHER" id="PTHR11592">
    <property type="entry name" value="GLUTATHIONE PEROXIDASE"/>
    <property type="match status" value="1"/>
</dbReference>
<comment type="catalytic activity">
    <reaction evidence="1">
        <text>2 glutathione + H2O2 = glutathione disulfide + 2 H2O</text>
        <dbReference type="Rhea" id="RHEA:16833"/>
        <dbReference type="ChEBI" id="CHEBI:15377"/>
        <dbReference type="ChEBI" id="CHEBI:16240"/>
        <dbReference type="ChEBI" id="CHEBI:57925"/>
        <dbReference type="ChEBI" id="CHEBI:58297"/>
        <dbReference type="EC" id="1.11.1.9"/>
    </reaction>
</comment>
<dbReference type="AlphaFoldDB" id="A0AAN9B7L0"/>
<protein>
    <recommendedName>
        <fullName evidence="3 6">Glutathione peroxidase</fullName>
    </recommendedName>
</protein>
<evidence type="ECO:0000256" key="5">
    <source>
        <dbReference type="ARBA" id="ARBA00023002"/>
    </source>
</evidence>
<evidence type="ECO:0000256" key="6">
    <source>
        <dbReference type="RuleBase" id="RU000499"/>
    </source>
</evidence>
<dbReference type="Proteomes" id="UP001374579">
    <property type="component" value="Unassembled WGS sequence"/>
</dbReference>
<dbReference type="InterPro" id="IPR036249">
    <property type="entry name" value="Thioredoxin-like_sf"/>
</dbReference>
<dbReference type="PROSITE" id="PS00763">
    <property type="entry name" value="GLUTATHIONE_PEROXID_2"/>
    <property type="match status" value="1"/>
</dbReference>
<dbReference type="CDD" id="cd00340">
    <property type="entry name" value="GSH_Peroxidase"/>
    <property type="match status" value="1"/>
</dbReference>
<dbReference type="SUPFAM" id="SSF52833">
    <property type="entry name" value="Thioredoxin-like"/>
    <property type="match status" value="1"/>
</dbReference>
<evidence type="ECO:0000313" key="8">
    <source>
        <dbReference type="EMBL" id="KAK7100257.1"/>
    </source>
</evidence>
<keyword evidence="5 6" id="KW-0560">Oxidoreductase</keyword>
<dbReference type="EMBL" id="JBAMIC010000011">
    <property type="protein sequence ID" value="KAK7100257.1"/>
    <property type="molecule type" value="Genomic_DNA"/>
</dbReference>
<evidence type="ECO:0000313" key="9">
    <source>
        <dbReference type="Proteomes" id="UP001374579"/>
    </source>
</evidence>
<dbReference type="GO" id="GO:0033554">
    <property type="term" value="P:cellular response to stress"/>
    <property type="evidence" value="ECO:0007669"/>
    <property type="project" value="UniProtKB-ARBA"/>
</dbReference>
<dbReference type="InterPro" id="IPR029759">
    <property type="entry name" value="GPX_AS"/>
</dbReference>
<evidence type="ECO:0000256" key="7">
    <source>
        <dbReference type="SAM" id="SignalP"/>
    </source>
</evidence>
<evidence type="ECO:0000256" key="3">
    <source>
        <dbReference type="ARBA" id="ARBA00012310"/>
    </source>
</evidence>
<keyword evidence="4 6" id="KW-0575">Peroxidase</keyword>
<dbReference type="FunFam" id="3.40.30.10:FF:000049">
    <property type="entry name" value="Glutathione peroxidase"/>
    <property type="match status" value="1"/>
</dbReference>
<dbReference type="PRINTS" id="PR01011">
    <property type="entry name" value="GLUTPROXDASE"/>
</dbReference>
<keyword evidence="7" id="KW-0732">Signal</keyword>
<gene>
    <name evidence="8" type="ORF">V1264_023241</name>
</gene>
<dbReference type="GO" id="GO:0070013">
    <property type="term" value="C:intracellular organelle lumen"/>
    <property type="evidence" value="ECO:0007669"/>
    <property type="project" value="UniProtKB-ARBA"/>
</dbReference>
<dbReference type="GO" id="GO:0006979">
    <property type="term" value="P:response to oxidative stress"/>
    <property type="evidence" value="ECO:0007669"/>
    <property type="project" value="InterPro"/>
</dbReference>
<dbReference type="PROSITE" id="PS51355">
    <property type="entry name" value="GLUTATHIONE_PEROXID_3"/>
    <property type="match status" value="1"/>
</dbReference>
<comment type="caution">
    <text evidence="8">The sequence shown here is derived from an EMBL/GenBank/DDBJ whole genome shotgun (WGS) entry which is preliminary data.</text>
</comment>
<evidence type="ECO:0000256" key="1">
    <source>
        <dbReference type="ARBA" id="ARBA00000217"/>
    </source>
</evidence>
<comment type="similarity">
    <text evidence="2 6">Belongs to the glutathione peroxidase family.</text>
</comment>
<keyword evidence="9" id="KW-1185">Reference proteome</keyword>
<proteinExistence type="inferred from homology"/>
<dbReference type="GO" id="GO:0004602">
    <property type="term" value="F:glutathione peroxidase activity"/>
    <property type="evidence" value="ECO:0007669"/>
    <property type="project" value="UniProtKB-EC"/>
</dbReference>
<dbReference type="PROSITE" id="PS00460">
    <property type="entry name" value="GLUTATHIONE_PEROXID_1"/>
    <property type="match status" value="1"/>
</dbReference>
<dbReference type="PANTHER" id="PTHR11592:SF78">
    <property type="entry name" value="GLUTATHIONE PEROXIDASE"/>
    <property type="match status" value="1"/>
</dbReference>
<feature type="signal peptide" evidence="7">
    <location>
        <begin position="1"/>
        <end position="21"/>
    </location>
</feature>
<name>A0AAN9B7L0_9CAEN</name>
<dbReference type="GO" id="GO:0005783">
    <property type="term" value="C:endoplasmic reticulum"/>
    <property type="evidence" value="ECO:0007669"/>
    <property type="project" value="UniProtKB-ARBA"/>
</dbReference>
<organism evidence="8 9">
    <name type="scientific">Littorina saxatilis</name>
    <dbReference type="NCBI Taxonomy" id="31220"/>
    <lineage>
        <taxon>Eukaryota</taxon>
        <taxon>Metazoa</taxon>
        <taxon>Spiralia</taxon>
        <taxon>Lophotrochozoa</taxon>
        <taxon>Mollusca</taxon>
        <taxon>Gastropoda</taxon>
        <taxon>Caenogastropoda</taxon>
        <taxon>Littorinimorpha</taxon>
        <taxon>Littorinoidea</taxon>
        <taxon>Littorinidae</taxon>
        <taxon>Littorina</taxon>
    </lineage>
</organism>
<dbReference type="Pfam" id="PF00255">
    <property type="entry name" value="GSHPx"/>
    <property type="match status" value="1"/>
</dbReference>
<dbReference type="InterPro" id="IPR029760">
    <property type="entry name" value="GPX_CS"/>
</dbReference>
<accession>A0AAN9B7L0</accession>
<evidence type="ECO:0000256" key="4">
    <source>
        <dbReference type="ARBA" id="ARBA00022559"/>
    </source>
</evidence>
<sequence>MTTLPTVTVSLTLAHFFQVLGTSAGTDEVDFYSFTVMDIKDNIVSLEKYRGKVSLVVNVASHCGYTDNHYKSLVRLQELLEDTKKFNVLAFPCNQFGKQEPGSNAEIFNFANEKYDVIFPMFAKVNVKGPNALDAWRYLNDKSGVEPDWNFWKYLVNHEGKLVKGWGPWMDPDKLFNIILQTIKKANTADSNSTDGKKSRADGEL</sequence>
<feature type="chain" id="PRO_5042880728" description="Glutathione peroxidase" evidence="7">
    <location>
        <begin position="22"/>
        <end position="205"/>
    </location>
</feature>
<evidence type="ECO:0000256" key="2">
    <source>
        <dbReference type="ARBA" id="ARBA00006926"/>
    </source>
</evidence>
<dbReference type="InterPro" id="IPR000889">
    <property type="entry name" value="Glutathione_peroxidase"/>
</dbReference>